<evidence type="ECO:0000313" key="2">
    <source>
        <dbReference type="EMBL" id="QEC49930.1"/>
    </source>
</evidence>
<keyword evidence="3" id="KW-1185">Reference proteome</keyword>
<reference evidence="2 3" key="1">
    <citation type="journal article" date="2018" name="J. Microbiol.">
        <title>Baekduia soli gen. nov., sp. nov., a novel bacterium isolated from the soil of Baekdu Mountain and proposal of a novel family name, Baekduiaceae fam. nov.</title>
        <authorList>
            <person name="An D.S."/>
            <person name="Siddiqi M.Z."/>
            <person name="Kim K.H."/>
            <person name="Yu H.S."/>
            <person name="Im W.T."/>
        </authorList>
    </citation>
    <scope>NUCLEOTIDE SEQUENCE [LARGE SCALE GENOMIC DNA]</scope>
    <source>
        <strain evidence="2 3">BR7-21</strain>
    </source>
</reference>
<sequence length="111" mass="11391">MASTWACTSGAPGTVDARTIIRWVLAFDQRPLAATTRSVPVRAAGGTATSTVVAVLAAGATRTSSRGPRPPMKTTSVAPAIPVPVRRTVLPARPCCSPPQAELQATPEMIG</sequence>
<accession>A0A5B8UA45</accession>
<dbReference type="Proteomes" id="UP000321805">
    <property type="component" value="Chromosome"/>
</dbReference>
<dbReference type="EMBL" id="CP042430">
    <property type="protein sequence ID" value="QEC49930.1"/>
    <property type="molecule type" value="Genomic_DNA"/>
</dbReference>
<feature type="region of interest" description="Disordered" evidence="1">
    <location>
        <begin position="60"/>
        <end position="80"/>
    </location>
</feature>
<protein>
    <submittedName>
        <fullName evidence="2">Uncharacterized protein</fullName>
    </submittedName>
</protein>
<dbReference type="KEGG" id="bsol:FSW04_21760"/>
<dbReference type="AlphaFoldDB" id="A0A5B8UA45"/>
<proteinExistence type="predicted"/>
<evidence type="ECO:0000313" key="3">
    <source>
        <dbReference type="Proteomes" id="UP000321805"/>
    </source>
</evidence>
<name>A0A5B8UA45_9ACTN</name>
<dbReference type="RefSeq" id="WP_146922295.1">
    <property type="nucleotide sequence ID" value="NZ_CP042430.1"/>
</dbReference>
<organism evidence="2 3">
    <name type="scientific">Baekduia soli</name>
    <dbReference type="NCBI Taxonomy" id="496014"/>
    <lineage>
        <taxon>Bacteria</taxon>
        <taxon>Bacillati</taxon>
        <taxon>Actinomycetota</taxon>
        <taxon>Thermoleophilia</taxon>
        <taxon>Solirubrobacterales</taxon>
        <taxon>Baekduiaceae</taxon>
        <taxon>Baekduia</taxon>
    </lineage>
</organism>
<evidence type="ECO:0000256" key="1">
    <source>
        <dbReference type="SAM" id="MobiDB-lite"/>
    </source>
</evidence>
<gene>
    <name evidence="2" type="ORF">FSW04_21760</name>
</gene>